<evidence type="ECO:0008006" key="8">
    <source>
        <dbReference type="Google" id="ProtNLM"/>
    </source>
</evidence>
<dbReference type="AlphaFoldDB" id="A0A5M3N0F9"/>
<evidence type="ECO:0000256" key="1">
    <source>
        <dbReference type="ARBA" id="ARBA00004370"/>
    </source>
</evidence>
<feature type="transmembrane region" description="Helical" evidence="5">
    <location>
        <begin position="26"/>
        <end position="44"/>
    </location>
</feature>
<evidence type="ECO:0000256" key="3">
    <source>
        <dbReference type="ARBA" id="ARBA00022989"/>
    </source>
</evidence>
<dbReference type="SUPFAM" id="SSF103506">
    <property type="entry name" value="Mitochondrial carrier"/>
    <property type="match status" value="2"/>
</dbReference>
<dbReference type="GeneID" id="19204702"/>
<dbReference type="KEGG" id="cput:CONPUDRAFT_162224"/>
<feature type="transmembrane region" description="Helical" evidence="5">
    <location>
        <begin position="223"/>
        <end position="245"/>
    </location>
</feature>
<comment type="subcellular location">
    <subcellularLocation>
        <location evidence="1">Membrane</location>
    </subcellularLocation>
</comment>
<keyword evidence="2 5" id="KW-0812">Transmembrane</keyword>
<dbReference type="RefSeq" id="XP_007764567.1">
    <property type="nucleotide sequence ID" value="XM_007766377.1"/>
</dbReference>
<dbReference type="GO" id="GO:0016020">
    <property type="term" value="C:membrane"/>
    <property type="evidence" value="ECO:0007669"/>
    <property type="project" value="UniProtKB-SubCell"/>
</dbReference>
<dbReference type="Proteomes" id="UP000053558">
    <property type="component" value="Unassembled WGS sequence"/>
</dbReference>
<evidence type="ECO:0000256" key="4">
    <source>
        <dbReference type="ARBA" id="ARBA00023136"/>
    </source>
</evidence>
<keyword evidence="7" id="KW-1185">Reference proteome</keyword>
<organism evidence="6 7">
    <name type="scientific">Coniophora puteana (strain RWD-64-598)</name>
    <name type="common">Brown rot fungus</name>
    <dbReference type="NCBI Taxonomy" id="741705"/>
    <lineage>
        <taxon>Eukaryota</taxon>
        <taxon>Fungi</taxon>
        <taxon>Dikarya</taxon>
        <taxon>Basidiomycota</taxon>
        <taxon>Agaricomycotina</taxon>
        <taxon>Agaricomycetes</taxon>
        <taxon>Agaricomycetidae</taxon>
        <taxon>Boletales</taxon>
        <taxon>Coniophorineae</taxon>
        <taxon>Coniophoraceae</taxon>
        <taxon>Coniophora</taxon>
    </lineage>
</organism>
<accession>A0A5M3N0F9</accession>
<feature type="transmembrane region" description="Helical" evidence="5">
    <location>
        <begin position="152"/>
        <end position="172"/>
    </location>
</feature>
<reference evidence="7" key="1">
    <citation type="journal article" date="2012" name="Science">
        <title>The Paleozoic origin of enzymatic lignin decomposition reconstructed from 31 fungal genomes.</title>
        <authorList>
            <person name="Floudas D."/>
            <person name="Binder M."/>
            <person name="Riley R."/>
            <person name="Barry K."/>
            <person name="Blanchette R.A."/>
            <person name="Henrissat B."/>
            <person name="Martinez A.T."/>
            <person name="Otillar R."/>
            <person name="Spatafora J.W."/>
            <person name="Yadav J.S."/>
            <person name="Aerts A."/>
            <person name="Benoit I."/>
            <person name="Boyd A."/>
            <person name="Carlson A."/>
            <person name="Copeland A."/>
            <person name="Coutinho P.M."/>
            <person name="de Vries R.P."/>
            <person name="Ferreira P."/>
            <person name="Findley K."/>
            <person name="Foster B."/>
            <person name="Gaskell J."/>
            <person name="Glotzer D."/>
            <person name="Gorecki P."/>
            <person name="Heitman J."/>
            <person name="Hesse C."/>
            <person name="Hori C."/>
            <person name="Igarashi K."/>
            <person name="Jurgens J.A."/>
            <person name="Kallen N."/>
            <person name="Kersten P."/>
            <person name="Kohler A."/>
            <person name="Kuees U."/>
            <person name="Kumar T.K.A."/>
            <person name="Kuo A."/>
            <person name="LaButti K."/>
            <person name="Larrondo L.F."/>
            <person name="Lindquist E."/>
            <person name="Ling A."/>
            <person name="Lombard V."/>
            <person name="Lucas S."/>
            <person name="Lundell T."/>
            <person name="Martin R."/>
            <person name="McLaughlin D.J."/>
            <person name="Morgenstern I."/>
            <person name="Morin E."/>
            <person name="Murat C."/>
            <person name="Nagy L.G."/>
            <person name="Nolan M."/>
            <person name="Ohm R.A."/>
            <person name="Patyshakuliyeva A."/>
            <person name="Rokas A."/>
            <person name="Ruiz-Duenas F.J."/>
            <person name="Sabat G."/>
            <person name="Salamov A."/>
            <person name="Samejima M."/>
            <person name="Schmutz J."/>
            <person name="Slot J.C."/>
            <person name="St John F."/>
            <person name="Stenlid J."/>
            <person name="Sun H."/>
            <person name="Sun S."/>
            <person name="Syed K."/>
            <person name="Tsang A."/>
            <person name="Wiebenga A."/>
            <person name="Young D."/>
            <person name="Pisabarro A."/>
            <person name="Eastwood D.C."/>
            <person name="Martin F."/>
            <person name="Cullen D."/>
            <person name="Grigoriev I.V."/>
            <person name="Hibbett D.S."/>
        </authorList>
    </citation>
    <scope>NUCLEOTIDE SEQUENCE [LARGE SCALE GENOMIC DNA]</scope>
    <source>
        <strain evidence="7">RWD-64-598 SS2</strain>
    </source>
</reference>
<evidence type="ECO:0000256" key="2">
    <source>
        <dbReference type="ARBA" id="ARBA00022692"/>
    </source>
</evidence>
<evidence type="ECO:0000313" key="6">
    <source>
        <dbReference type="EMBL" id="EIW84903.1"/>
    </source>
</evidence>
<gene>
    <name evidence="6" type="ORF">CONPUDRAFT_162224</name>
</gene>
<evidence type="ECO:0000256" key="5">
    <source>
        <dbReference type="SAM" id="Phobius"/>
    </source>
</evidence>
<comment type="caution">
    <text evidence="6">The sequence shown here is derived from an EMBL/GenBank/DDBJ whole genome shotgun (WGS) entry which is preliminary data.</text>
</comment>
<evidence type="ECO:0000313" key="7">
    <source>
        <dbReference type="Proteomes" id="UP000053558"/>
    </source>
</evidence>
<feature type="transmembrane region" description="Helical" evidence="5">
    <location>
        <begin position="257"/>
        <end position="277"/>
    </location>
</feature>
<keyword evidence="4 5" id="KW-0472">Membrane</keyword>
<proteinExistence type="predicted"/>
<protein>
    <recommendedName>
        <fullName evidence="8">Mitochondrial carrier</fullName>
    </recommendedName>
</protein>
<dbReference type="EMBL" id="JH711574">
    <property type="protein sequence ID" value="EIW84903.1"/>
    <property type="molecule type" value="Genomic_DNA"/>
</dbReference>
<dbReference type="Gene3D" id="1.50.40.10">
    <property type="entry name" value="Mitochondrial carrier domain"/>
    <property type="match status" value="1"/>
</dbReference>
<sequence>MNLTYTTSSGTQVAISADPLSVQSELILTILLYPIISILTRWRVEYCPKQGRETVLPLNTIPAKEDTATPDVQIVVDPTAGKSSCDTEPATGTPYKSRQSFFEMAGRVWTHERWNGLYKGLPLLLVSQALSGWLRCRNVDLAEVLMTEQMNLSWGVGLSFFTSIFGRLAWWIPQTILLTRLIVSPETVPFPFFKPRSLMTPTELAFADGHGWIAMFVPGLGQILTPVLTSIFTFWQLAFLLTGVFRRYLLLSIFPRIDNVFLSLGVVFFALVGGALLDTVLLTPLEVAACRLAVRADPFFAKDIVGQALKDHPETRDALERLENEAASRAYVRLRQVRYDHLRLRHFSTIISEEGWGALYTGWWWTFWRSLVTY</sequence>
<dbReference type="InterPro" id="IPR023395">
    <property type="entry name" value="MCP_dom_sf"/>
</dbReference>
<keyword evidence="3 5" id="KW-1133">Transmembrane helix</keyword>
<name>A0A5M3N0F9_CONPW</name>